<dbReference type="InterPro" id="IPR023214">
    <property type="entry name" value="HAD_sf"/>
</dbReference>
<name>A0A4R2GXU9_9HYPH</name>
<reference evidence="2 3" key="1">
    <citation type="submission" date="2019-03" db="EMBL/GenBank/DDBJ databases">
        <title>Genomic Encyclopedia of Type Strains, Phase IV (KMG-IV): sequencing the most valuable type-strain genomes for metagenomic binning, comparative biology and taxonomic classification.</title>
        <authorList>
            <person name="Goeker M."/>
        </authorList>
    </citation>
    <scope>NUCLEOTIDE SEQUENCE [LARGE SCALE GENOMIC DNA]</scope>
    <source>
        <strain evidence="2 3">DSM 22958</strain>
    </source>
</reference>
<organism evidence="2 3">
    <name type="scientific">Camelimonas lactis</name>
    <dbReference type="NCBI Taxonomy" id="659006"/>
    <lineage>
        <taxon>Bacteria</taxon>
        <taxon>Pseudomonadati</taxon>
        <taxon>Pseudomonadota</taxon>
        <taxon>Alphaproteobacteria</taxon>
        <taxon>Hyphomicrobiales</taxon>
        <taxon>Chelatococcaceae</taxon>
        <taxon>Camelimonas</taxon>
    </lineage>
</organism>
<dbReference type="EMBL" id="SLWL01000003">
    <property type="protein sequence ID" value="TCO14511.1"/>
    <property type="molecule type" value="Genomic_DNA"/>
</dbReference>
<accession>A0A4R2GXU9</accession>
<feature type="region of interest" description="Disordered" evidence="1">
    <location>
        <begin position="1"/>
        <end position="20"/>
    </location>
</feature>
<dbReference type="SUPFAM" id="SSF56784">
    <property type="entry name" value="HAD-like"/>
    <property type="match status" value="1"/>
</dbReference>
<dbReference type="Gene3D" id="3.40.50.1000">
    <property type="entry name" value="HAD superfamily/HAD-like"/>
    <property type="match status" value="1"/>
</dbReference>
<keyword evidence="3" id="KW-1185">Reference proteome</keyword>
<sequence length="826" mass="91097">MAFLRARRRGEPVLSTAPESRSPQIVAFDRGWFDPDYYLNQEPKLEGIDVDPFTHYVTIGWRQNRNPHPLFDVQWWLKHHPPGPDGEIEPLQQFLSQIRSEPAAADAGAPRGWARSARDFGGIPTRVPVPYTPPERAHLPSTQDAAVLDRLESVEVLSLDIFDTALIRRVAHPTSVFDLAEAAARTIHPRFGTFADLRFWAEREARNIGQREAGTVEIGLRHIYDVLQKELELNDGERDRLERLELDIERRMLRANPTVLGWYRKAKAAGKKTIFVSDMYLPSAFLAEVLSAAGYEDPVVYVSNEYGVGKGQLGLYEKVAADLGIPGEKILHLGDNHQSDKQSAEAMGWNAVHYVEQAWERPYALQMADVSTLDISNAAASVGLGLAREHRVRIEATDVDAAERIARHVGYEVVGPTALAFAGWVAKRARADGLDKVLFLARDGILIQKIYELLRETGFSVGESHYILASRSLLYSQRMLTLDQLRDSAAKLDFSRATTLRDYLDMFLIRNDDIIVQCASRLGIGDVDAPILDQLGKRDDYGAAKRLLGEALADLAPTILEHANAASDDLLRYYRDAGGIEGSKAIGLVDLGWSGSIMPSLKSLFATLAPGATMRSYFFGLVHNRKNHLPADLPADAYFFSDGIFESYPYTPLRMPSPRQHVDVIGACPALMEVLLSENTTTAIGLRSDPATGALSAVRSQDTLSTEQRRLIAIMHEEALRFARDAVDILGSDPGRWDFSSLLAQAWNRLLSSPDSAEASLLGTFPHRADAGGGAATSTLVCSGSYHGRATLSDAGQVLWPAGWFALLDSSERALLLERLHATAMA</sequence>
<evidence type="ECO:0000313" key="3">
    <source>
        <dbReference type="Proteomes" id="UP000294881"/>
    </source>
</evidence>
<dbReference type="AlphaFoldDB" id="A0A4R2GXU9"/>
<proteinExistence type="predicted"/>
<gene>
    <name evidence="2" type="ORF">EV666_10317</name>
</gene>
<dbReference type="Proteomes" id="UP000294881">
    <property type="component" value="Unassembled WGS sequence"/>
</dbReference>
<protein>
    <recommendedName>
        <fullName evidence="4">HAD superfamily hydrolase (TIGR01549 family)</fullName>
    </recommendedName>
</protein>
<evidence type="ECO:0008006" key="4">
    <source>
        <dbReference type="Google" id="ProtNLM"/>
    </source>
</evidence>
<comment type="caution">
    <text evidence="2">The sequence shown here is derived from an EMBL/GenBank/DDBJ whole genome shotgun (WGS) entry which is preliminary data.</text>
</comment>
<evidence type="ECO:0000313" key="2">
    <source>
        <dbReference type="EMBL" id="TCO14511.1"/>
    </source>
</evidence>
<dbReference type="InterPro" id="IPR036412">
    <property type="entry name" value="HAD-like_sf"/>
</dbReference>
<evidence type="ECO:0000256" key="1">
    <source>
        <dbReference type="SAM" id="MobiDB-lite"/>
    </source>
</evidence>